<dbReference type="InterPro" id="IPR013258">
    <property type="entry name" value="Striatin_N"/>
</dbReference>
<dbReference type="Pfam" id="PF08232">
    <property type="entry name" value="Striatin"/>
    <property type="match status" value="1"/>
</dbReference>
<sequence length="632" mass="72473">MDGEDYIDELDNEEDNEMKENQENNKIEANWTTILHFLKEKQREHEMREAEWMVERQNLIREKMTLESQNRALENSNIDCLRRIKMLEYALRQERIKYARAANGLEGKLNILEDQKDMSKVENLPERPIIQRAQGHQSILVKFLEEIGFEDVFSTADVADIKDLFTKATSSLSKNQELLKTVSRIEEEVKRKIFQEENKKETLEEQFKQIRGSDHQKNPSDGKDSEASGERSNDAENQEEVLSDASFDSVQRDDQSSTIIEADYANKMSPINLKHEFNVHLDSVRGVQFVGSLDCMASVSEDCTVKLWDVKLMHKNMEDGFGEGIEFKGDPYYTLRGHTGPLFRVTGSKINDQIIYTAGNEGIVRIWKVPDVEDVDIFGQGLDNNDFCLGILNGHNSEPIWDLKHHPTLPFLLSMGADNSLCLWRAFSEMDENKRDNSGELQVHENLVQRFQCKTPTACDWLYSNHCFFIAASAEDYLSIFDQNSGQMVVEINTLDNSKLPFIERQINSIVCHPTTDVAITGTENGSWSIYNLTNSKCIKQIVNAHNEGISCVALSANKHHFYTGSHDGWIKFWDMRNFKCFGEVQAHERKYDEAVMSMMVHPNHPVLVTCGADASIKWFETDPQHFPSATK</sequence>
<dbReference type="SMART" id="SM00320">
    <property type="entry name" value="WD40"/>
    <property type="match status" value="7"/>
</dbReference>
<dbReference type="InterPro" id="IPR051488">
    <property type="entry name" value="WD_repeat_striatin"/>
</dbReference>
<keyword evidence="8" id="KW-1185">Reference proteome</keyword>
<dbReference type="PROSITE" id="PS50294">
    <property type="entry name" value="WD_REPEATS_REGION"/>
    <property type="match status" value="2"/>
</dbReference>
<evidence type="ECO:0000256" key="1">
    <source>
        <dbReference type="ARBA" id="ARBA00022574"/>
    </source>
</evidence>
<protein>
    <recommendedName>
        <fullName evidence="6">Striatin N-terminal domain-containing protein</fullName>
    </recommendedName>
</protein>
<dbReference type="Gene3D" id="1.20.5.300">
    <property type="match status" value="1"/>
</dbReference>
<feature type="region of interest" description="Disordered" evidence="5">
    <location>
        <begin position="204"/>
        <end position="253"/>
    </location>
</feature>
<evidence type="ECO:0000256" key="4">
    <source>
        <dbReference type="PROSITE-ProRule" id="PRU00221"/>
    </source>
</evidence>
<feature type="repeat" description="WD" evidence="4">
    <location>
        <begin position="277"/>
        <end position="311"/>
    </location>
</feature>
<evidence type="ECO:0000256" key="2">
    <source>
        <dbReference type="ARBA" id="ARBA00022737"/>
    </source>
</evidence>
<dbReference type="InterPro" id="IPR019775">
    <property type="entry name" value="WD40_repeat_CS"/>
</dbReference>
<reference evidence="7" key="1">
    <citation type="submission" date="2023-07" db="EMBL/GenBank/DDBJ databases">
        <authorList>
            <consortium name="AG Swart"/>
            <person name="Singh M."/>
            <person name="Singh A."/>
            <person name="Seah K."/>
            <person name="Emmerich C."/>
        </authorList>
    </citation>
    <scope>NUCLEOTIDE SEQUENCE</scope>
    <source>
        <strain evidence="7">DP1</strain>
    </source>
</reference>
<dbReference type="InterPro" id="IPR001680">
    <property type="entry name" value="WD40_rpt"/>
</dbReference>
<dbReference type="CDD" id="cd00200">
    <property type="entry name" value="WD40"/>
    <property type="match status" value="1"/>
</dbReference>
<accession>A0AAD1U2E7</accession>
<feature type="repeat" description="WD" evidence="4">
    <location>
        <begin position="543"/>
        <end position="578"/>
    </location>
</feature>
<dbReference type="PROSITE" id="PS00678">
    <property type="entry name" value="WD_REPEATS_1"/>
    <property type="match status" value="1"/>
</dbReference>
<dbReference type="PROSITE" id="PS50082">
    <property type="entry name" value="WD_REPEATS_2"/>
    <property type="match status" value="2"/>
</dbReference>
<keyword evidence="3" id="KW-0175">Coiled coil</keyword>
<evidence type="ECO:0000313" key="8">
    <source>
        <dbReference type="Proteomes" id="UP001295684"/>
    </source>
</evidence>
<evidence type="ECO:0000259" key="6">
    <source>
        <dbReference type="Pfam" id="PF08232"/>
    </source>
</evidence>
<dbReference type="InterPro" id="IPR015943">
    <property type="entry name" value="WD40/YVTN_repeat-like_dom_sf"/>
</dbReference>
<evidence type="ECO:0000313" key="7">
    <source>
        <dbReference type="EMBL" id="CAI2360753.1"/>
    </source>
</evidence>
<dbReference type="AlphaFoldDB" id="A0AAD1U2E7"/>
<feature type="compositionally biased region" description="Basic and acidic residues" evidence="5">
    <location>
        <begin position="204"/>
        <end position="234"/>
    </location>
</feature>
<keyword evidence="2" id="KW-0677">Repeat</keyword>
<comment type="caution">
    <text evidence="7">The sequence shown here is derived from an EMBL/GenBank/DDBJ whole genome shotgun (WGS) entry which is preliminary data.</text>
</comment>
<evidence type="ECO:0000256" key="5">
    <source>
        <dbReference type="SAM" id="MobiDB-lite"/>
    </source>
</evidence>
<dbReference type="Pfam" id="PF00400">
    <property type="entry name" value="WD40"/>
    <property type="match status" value="5"/>
</dbReference>
<gene>
    <name evidence="7" type="ORF">ECRASSUSDP1_LOCUS2058</name>
</gene>
<proteinExistence type="predicted"/>
<feature type="region of interest" description="Disordered" evidence="5">
    <location>
        <begin position="1"/>
        <end position="25"/>
    </location>
</feature>
<dbReference type="SUPFAM" id="SSF50978">
    <property type="entry name" value="WD40 repeat-like"/>
    <property type="match status" value="1"/>
</dbReference>
<dbReference type="InterPro" id="IPR036322">
    <property type="entry name" value="WD40_repeat_dom_sf"/>
</dbReference>
<feature type="domain" description="Striatin N-terminal" evidence="6">
    <location>
        <begin position="31"/>
        <end position="107"/>
    </location>
</feature>
<dbReference type="Proteomes" id="UP001295684">
    <property type="component" value="Unassembled WGS sequence"/>
</dbReference>
<dbReference type="EMBL" id="CAMPGE010001949">
    <property type="protein sequence ID" value="CAI2360753.1"/>
    <property type="molecule type" value="Genomic_DNA"/>
</dbReference>
<evidence type="ECO:0000256" key="3">
    <source>
        <dbReference type="ARBA" id="ARBA00023054"/>
    </source>
</evidence>
<name>A0AAD1U2E7_EUPCR</name>
<feature type="compositionally biased region" description="Acidic residues" evidence="5">
    <location>
        <begin position="1"/>
        <end position="17"/>
    </location>
</feature>
<keyword evidence="1 4" id="KW-0853">WD repeat</keyword>
<organism evidence="7 8">
    <name type="scientific">Euplotes crassus</name>
    <dbReference type="NCBI Taxonomy" id="5936"/>
    <lineage>
        <taxon>Eukaryota</taxon>
        <taxon>Sar</taxon>
        <taxon>Alveolata</taxon>
        <taxon>Ciliophora</taxon>
        <taxon>Intramacronucleata</taxon>
        <taxon>Spirotrichea</taxon>
        <taxon>Hypotrichia</taxon>
        <taxon>Euplotida</taxon>
        <taxon>Euplotidae</taxon>
        <taxon>Moneuplotes</taxon>
    </lineage>
</organism>
<dbReference type="PANTHER" id="PTHR15653">
    <property type="entry name" value="STRIATIN"/>
    <property type="match status" value="1"/>
</dbReference>
<dbReference type="PANTHER" id="PTHR15653:SF0">
    <property type="entry name" value="CONNECTOR OF KINASE TO AP-1, ISOFORM E"/>
    <property type="match status" value="1"/>
</dbReference>
<dbReference type="Gene3D" id="2.130.10.10">
    <property type="entry name" value="YVTN repeat-like/Quinoprotein amine dehydrogenase"/>
    <property type="match status" value="2"/>
</dbReference>